<feature type="binding site" evidence="8">
    <location>
        <position position="71"/>
    </location>
    <ligand>
        <name>FMN</name>
        <dbReference type="ChEBI" id="CHEBI:58210"/>
        <note>ligand shared between dimeric partners</note>
    </ligand>
</feature>
<evidence type="ECO:0000313" key="11">
    <source>
        <dbReference type="Proteomes" id="UP000033187"/>
    </source>
</evidence>
<name>A0A0D6JHZ0_9HYPH</name>
<dbReference type="Proteomes" id="UP000033187">
    <property type="component" value="Chromosome 1"/>
</dbReference>
<keyword evidence="3 7" id="KW-0288">FMN</keyword>
<evidence type="ECO:0000313" key="10">
    <source>
        <dbReference type="EMBL" id="CPR20798.1"/>
    </source>
</evidence>
<feature type="binding site" description="in other chain" evidence="8">
    <location>
        <begin position="166"/>
        <end position="168"/>
    </location>
    <ligand>
        <name>FMN</name>
        <dbReference type="ChEBI" id="CHEBI:58210"/>
        <note>ligand shared between dimeric partners</note>
    </ligand>
</feature>
<reference evidence="11" key="1">
    <citation type="submission" date="2015-02" db="EMBL/GenBank/DDBJ databases">
        <authorList>
            <person name="Chooi Y.-H."/>
        </authorList>
    </citation>
    <scope>NUCLEOTIDE SEQUENCE [LARGE SCALE GENOMIC DNA]</scope>
    <source>
        <strain evidence="11">strain Y</strain>
    </source>
</reference>
<protein>
    <recommendedName>
        <fullName evidence="7">Putative NAD(P)H nitroreductase</fullName>
        <ecNumber evidence="7">1.-.-.-</ecNumber>
    </recommendedName>
</protein>
<dbReference type="Pfam" id="PF00881">
    <property type="entry name" value="Nitroreductase"/>
    <property type="match status" value="1"/>
</dbReference>
<dbReference type="Gene3D" id="3.40.109.10">
    <property type="entry name" value="NADH Oxidase"/>
    <property type="match status" value="1"/>
</dbReference>
<evidence type="ECO:0000256" key="5">
    <source>
        <dbReference type="ARBA" id="ARBA00023002"/>
    </source>
</evidence>
<evidence type="ECO:0000256" key="6">
    <source>
        <dbReference type="ARBA" id="ARBA00023027"/>
    </source>
</evidence>
<dbReference type="PIRSF" id="PIRSF000232">
    <property type="entry name" value="YdjA"/>
    <property type="match status" value="1"/>
</dbReference>
<dbReference type="SUPFAM" id="SSF55469">
    <property type="entry name" value="FMN-dependent nitroreductase-like"/>
    <property type="match status" value="1"/>
</dbReference>
<feature type="binding site" description="in other chain" evidence="8">
    <location>
        <begin position="40"/>
        <end position="42"/>
    </location>
    <ligand>
        <name>FMN</name>
        <dbReference type="ChEBI" id="CHEBI:58210"/>
        <note>ligand shared between dimeric partners</note>
    </ligand>
</feature>
<evidence type="ECO:0000256" key="7">
    <source>
        <dbReference type="PIRNR" id="PIRNR000232"/>
    </source>
</evidence>
<proteinExistence type="inferred from homology"/>
<evidence type="ECO:0000256" key="3">
    <source>
        <dbReference type="ARBA" id="ARBA00022643"/>
    </source>
</evidence>
<evidence type="ECO:0000256" key="2">
    <source>
        <dbReference type="ARBA" id="ARBA00022630"/>
    </source>
</evidence>
<dbReference type="RefSeq" id="WP_052743919.1">
    <property type="nucleotide sequence ID" value="NZ_LN829118.1"/>
</dbReference>
<keyword evidence="5 7" id="KW-0560">Oxidoreductase</keyword>
<evidence type="ECO:0000259" key="9">
    <source>
        <dbReference type="Pfam" id="PF00881"/>
    </source>
</evidence>
<organism evidence="10 11">
    <name type="scientific">Candidatus Filomicrobium marinum</name>
    <dbReference type="NCBI Taxonomy" id="1608628"/>
    <lineage>
        <taxon>Bacteria</taxon>
        <taxon>Pseudomonadati</taxon>
        <taxon>Pseudomonadota</taxon>
        <taxon>Alphaproteobacteria</taxon>
        <taxon>Hyphomicrobiales</taxon>
        <taxon>Hyphomicrobiaceae</taxon>
        <taxon>Filomicrobium</taxon>
    </lineage>
</organism>
<keyword evidence="6 7" id="KW-0520">NAD</keyword>
<dbReference type="OrthoDB" id="9804207at2"/>
<dbReference type="EC" id="1.-.-.-" evidence="7"/>
<comment type="cofactor">
    <cofactor evidence="8">
        <name>FMN</name>
        <dbReference type="ChEBI" id="CHEBI:58210"/>
    </cofactor>
    <text evidence="8">Binds 1 FMN per subunit.</text>
</comment>
<evidence type="ECO:0000256" key="1">
    <source>
        <dbReference type="ARBA" id="ARBA00007118"/>
    </source>
</evidence>
<dbReference type="AlphaFoldDB" id="A0A0D6JHZ0"/>
<dbReference type="InterPro" id="IPR029479">
    <property type="entry name" value="Nitroreductase"/>
</dbReference>
<comment type="similarity">
    <text evidence="1 7">Belongs to the nitroreductase family.</text>
</comment>
<feature type="domain" description="Nitroreductase" evidence="9">
    <location>
        <begin position="39"/>
        <end position="196"/>
    </location>
</feature>
<dbReference type="PANTHER" id="PTHR43821:SF1">
    <property type="entry name" value="NAD(P)H NITROREDUCTASE YDJA-RELATED"/>
    <property type="match status" value="1"/>
</dbReference>
<dbReference type="EMBL" id="LN829119">
    <property type="protein sequence ID" value="CPR20798.1"/>
    <property type="molecule type" value="Genomic_DNA"/>
</dbReference>
<dbReference type="CDD" id="cd02135">
    <property type="entry name" value="YdjA-like"/>
    <property type="match status" value="1"/>
</dbReference>
<dbReference type="PANTHER" id="PTHR43821">
    <property type="entry name" value="NAD(P)H NITROREDUCTASE YDJA-RELATED"/>
    <property type="match status" value="1"/>
</dbReference>
<keyword evidence="2 7" id="KW-0285">Flavoprotein</keyword>
<dbReference type="KEGG" id="fil:BN1229_v1_3152"/>
<dbReference type="GO" id="GO:0016491">
    <property type="term" value="F:oxidoreductase activity"/>
    <property type="evidence" value="ECO:0007669"/>
    <property type="project" value="UniProtKB-UniRule"/>
</dbReference>
<sequence>MAAKAQKPVNDDNAELSALINGEPLTGTAREAFFETLFSRRSVAPKRLGAPGPSQDELELIIAAGLTAPDHGPLRPWRFLRVPDERRAHLANLFAEEKRLYQPEATEAEVEAERARAFNAPTLIALLVDITENHPKVPVHEQYISLGAAAANMLLACHAMGYGAMMTSGRKIDTPTLQQAFCKKPSERLIGFLSIGTAMRPPKTRVPVTREDHFEDWTG</sequence>
<dbReference type="KEGG" id="fiy:BN1229_v1_2770"/>
<accession>A0A0D6JHZ0</accession>
<dbReference type="InterPro" id="IPR000415">
    <property type="entry name" value="Nitroreductase-like"/>
</dbReference>
<keyword evidence="11" id="KW-1185">Reference proteome</keyword>
<evidence type="ECO:0000256" key="8">
    <source>
        <dbReference type="PIRSR" id="PIRSR000232-1"/>
    </source>
</evidence>
<keyword evidence="4 7" id="KW-0521">NADP</keyword>
<dbReference type="InterPro" id="IPR026021">
    <property type="entry name" value="YdjA-like"/>
</dbReference>
<dbReference type="InterPro" id="IPR052530">
    <property type="entry name" value="NAD(P)H_nitroreductase"/>
</dbReference>
<evidence type="ECO:0000256" key="4">
    <source>
        <dbReference type="ARBA" id="ARBA00022857"/>
    </source>
</evidence>
<gene>
    <name evidence="10" type="ORF">YBN1229_v1_2770</name>
</gene>